<proteinExistence type="predicted"/>
<dbReference type="Proteomes" id="UP000017747">
    <property type="component" value="Unassembled WGS sequence"/>
</dbReference>
<evidence type="ECO:0000313" key="1">
    <source>
        <dbReference type="EMBL" id="ETA79433.1"/>
    </source>
</evidence>
<accession>V7I0M8</accession>
<dbReference type="RefSeq" id="WP_023384515.1">
    <property type="nucleotide sequence ID" value="NZ_AXUN02000215.1"/>
</dbReference>
<name>V7I0M8_9CLOT</name>
<dbReference type="STRING" id="994573.T472_0217290"/>
<organism evidence="1 2">
    <name type="scientific">Youngiibacter fragilis 232.1</name>
    <dbReference type="NCBI Taxonomy" id="994573"/>
    <lineage>
        <taxon>Bacteria</taxon>
        <taxon>Bacillati</taxon>
        <taxon>Bacillota</taxon>
        <taxon>Clostridia</taxon>
        <taxon>Eubacteriales</taxon>
        <taxon>Clostridiaceae</taxon>
        <taxon>Youngiibacter</taxon>
    </lineage>
</organism>
<dbReference type="NCBIfam" id="NF040739">
    <property type="entry name" value="ornith_OrtA"/>
    <property type="match status" value="1"/>
</dbReference>
<dbReference type="InterPro" id="IPR047755">
    <property type="entry name" value="OrtA"/>
</dbReference>
<dbReference type="EMBL" id="AXUN02000215">
    <property type="protein sequence ID" value="ETA79433.1"/>
    <property type="molecule type" value="Genomic_DNA"/>
</dbReference>
<protein>
    <submittedName>
        <fullName evidence="1">2-amino-4-ketopentanoate thiolase subunit alpha</fullName>
    </submittedName>
</protein>
<keyword evidence="2" id="KW-1185">Reference proteome</keyword>
<evidence type="ECO:0000313" key="2">
    <source>
        <dbReference type="Proteomes" id="UP000017747"/>
    </source>
</evidence>
<sequence length="104" mass="11505">MKVQKGTWVRIHRIVLSPEERAENLPEDTARVPLESWTKGFLVEGSETGEAASILTLTGRSVSGTLVQVNPAYDHGFGEEYIPELLYIGRDLRILLGEESHGEG</sequence>
<dbReference type="AlphaFoldDB" id="V7I0M8"/>
<dbReference type="Pfam" id="PF22010">
    <property type="entry name" value="OrtA"/>
    <property type="match status" value="1"/>
</dbReference>
<dbReference type="OrthoDB" id="3712030at2"/>
<dbReference type="eggNOG" id="ENOG503315M">
    <property type="taxonomic scope" value="Bacteria"/>
</dbReference>
<gene>
    <name evidence="1" type="ORF">T472_0217290</name>
</gene>
<comment type="caution">
    <text evidence="1">The sequence shown here is derived from an EMBL/GenBank/DDBJ whole genome shotgun (WGS) entry which is preliminary data.</text>
</comment>
<reference evidence="1 2" key="1">
    <citation type="journal article" date="2014" name="Genome Announc.">
        <title>Genome Sequence of Youngiibacter fragilis, the Type Strain of the Genus Youngiibacter.</title>
        <authorList>
            <person name="Wawrik C.B."/>
            <person name="Callaghan A.V."/>
            <person name="Stamps B.W."/>
            <person name="Wawrik B."/>
        </authorList>
    </citation>
    <scope>NUCLEOTIDE SEQUENCE [LARGE SCALE GENOMIC DNA]</scope>
    <source>
        <strain evidence="1 2">232.1</strain>
    </source>
</reference>